<proteinExistence type="inferred from homology"/>
<dbReference type="Pfam" id="PF07690">
    <property type="entry name" value="MFS_1"/>
    <property type="match status" value="2"/>
</dbReference>
<keyword evidence="10" id="KW-1185">Reference proteome</keyword>
<dbReference type="GO" id="GO:0022857">
    <property type="term" value="F:transmembrane transporter activity"/>
    <property type="evidence" value="ECO:0007669"/>
    <property type="project" value="InterPro"/>
</dbReference>
<evidence type="ECO:0000313" key="9">
    <source>
        <dbReference type="EMBL" id="GGP53370.1"/>
    </source>
</evidence>
<comment type="similarity">
    <text evidence="2">Belongs to the major facilitator superfamily.</text>
</comment>
<dbReference type="PANTHER" id="PTHR23514">
    <property type="entry name" value="BYPASS OF STOP CODON PROTEIN 6"/>
    <property type="match status" value="1"/>
</dbReference>
<dbReference type="Proteomes" id="UP000639606">
    <property type="component" value="Unassembled WGS sequence"/>
</dbReference>
<dbReference type="InterPro" id="IPR051788">
    <property type="entry name" value="MFS_Transporter"/>
</dbReference>
<dbReference type="SUPFAM" id="SSF103473">
    <property type="entry name" value="MFS general substrate transporter"/>
    <property type="match status" value="1"/>
</dbReference>
<accession>A0A918AND8</accession>
<name>A0A918AND8_9PSEU</name>
<dbReference type="PROSITE" id="PS50850">
    <property type="entry name" value="MFS"/>
    <property type="match status" value="1"/>
</dbReference>
<evidence type="ECO:0000256" key="4">
    <source>
        <dbReference type="ARBA" id="ARBA00022692"/>
    </source>
</evidence>
<evidence type="ECO:0000256" key="2">
    <source>
        <dbReference type="ARBA" id="ARBA00008335"/>
    </source>
</evidence>
<feature type="transmembrane region" description="Helical" evidence="7">
    <location>
        <begin position="9"/>
        <end position="32"/>
    </location>
</feature>
<keyword evidence="3" id="KW-0813">Transport</keyword>
<dbReference type="AlphaFoldDB" id="A0A918AND8"/>
<evidence type="ECO:0000256" key="1">
    <source>
        <dbReference type="ARBA" id="ARBA00004651"/>
    </source>
</evidence>
<evidence type="ECO:0000256" key="6">
    <source>
        <dbReference type="ARBA" id="ARBA00023136"/>
    </source>
</evidence>
<feature type="transmembrane region" description="Helical" evidence="7">
    <location>
        <begin position="160"/>
        <end position="177"/>
    </location>
</feature>
<sequence length="391" mass="39916">MRGARLRAAVYAVAFLLGWNLVLLPSLVRSLLGHFQRGDTDFGVLLFTGALLYTLGAVTSGHLVDRCGRQAALGTAALAYPAALLAMALCPTWALLVVAAAPGYWAVGVLEGGLNGLFLDLHRDQRGRAMNRLHLYVALGAFTGPLAVGGLSLLDIGWRPVLVGTALAAAAAAAALLGGGMPSGRGQDTAARGGGLRLAGSLVPFTGLALAINLYVAAELAVSNWVVRLLDSTTVAAATLVLAVYWAGLALGRWTAERVVERIGYTAFACLCVVASGVFLLAALAVTGTGPRLVLFGLVGVCYGPVYPMIMAIGGGLFPGRLNRVSGALSAAAVSGSVLYPPLLGVVADAVGLRAGMVGAVLLVVPIVLSLLLVRRRGPTAVVTPNRPGRG</sequence>
<organism evidence="9 10">
    <name type="scientific">Saccharothrix coeruleofusca</name>
    <dbReference type="NCBI Taxonomy" id="33919"/>
    <lineage>
        <taxon>Bacteria</taxon>
        <taxon>Bacillati</taxon>
        <taxon>Actinomycetota</taxon>
        <taxon>Actinomycetes</taxon>
        <taxon>Pseudonocardiales</taxon>
        <taxon>Pseudonocardiaceae</taxon>
        <taxon>Saccharothrix</taxon>
    </lineage>
</organism>
<feature type="transmembrane region" description="Helical" evidence="7">
    <location>
        <begin position="229"/>
        <end position="251"/>
    </location>
</feature>
<reference evidence="9" key="2">
    <citation type="submission" date="2020-09" db="EMBL/GenBank/DDBJ databases">
        <authorList>
            <person name="Sun Q."/>
            <person name="Ohkuma M."/>
        </authorList>
    </citation>
    <scope>NUCLEOTIDE SEQUENCE</scope>
    <source>
        <strain evidence="9">JCM 3313</strain>
    </source>
</reference>
<keyword evidence="4 7" id="KW-0812">Transmembrane</keyword>
<feature type="transmembrane region" description="Helical" evidence="7">
    <location>
        <begin position="102"/>
        <end position="121"/>
    </location>
</feature>
<feature type="transmembrane region" description="Helical" evidence="7">
    <location>
        <begin position="263"/>
        <end position="287"/>
    </location>
</feature>
<dbReference type="InterPro" id="IPR011701">
    <property type="entry name" value="MFS"/>
</dbReference>
<feature type="domain" description="Major facilitator superfamily (MFS) profile" evidence="8">
    <location>
        <begin position="6"/>
        <end position="378"/>
    </location>
</feature>
<feature type="transmembrane region" description="Helical" evidence="7">
    <location>
        <begin position="71"/>
        <end position="96"/>
    </location>
</feature>
<evidence type="ECO:0000256" key="7">
    <source>
        <dbReference type="SAM" id="Phobius"/>
    </source>
</evidence>
<comment type="caution">
    <text evidence="9">The sequence shown here is derived from an EMBL/GenBank/DDBJ whole genome shotgun (WGS) entry which is preliminary data.</text>
</comment>
<feature type="transmembrane region" description="Helical" evidence="7">
    <location>
        <begin position="355"/>
        <end position="374"/>
    </location>
</feature>
<evidence type="ECO:0000313" key="10">
    <source>
        <dbReference type="Proteomes" id="UP000639606"/>
    </source>
</evidence>
<dbReference type="Gene3D" id="1.20.1250.20">
    <property type="entry name" value="MFS general substrate transporter like domains"/>
    <property type="match status" value="2"/>
</dbReference>
<gene>
    <name evidence="9" type="ORF">GCM10010185_26890</name>
</gene>
<dbReference type="InterPro" id="IPR020846">
    <property type="entry name" value="MFS_dom"/>
</dbReference>
<dbReference type="GO" id="GO:0005886">
    <property type="term" value="C:plasma membrane"/>
    <property type="evidence" value="ECO:0007669"/>
    <property type="project" value="UniProtKB-SubCell"/>
</dbReference>
<evidence type="ECO:0000256" key="5">
    <source>
        <dbReference type="ARBA" id="ARBA00022989"/>
    </source>
</evidence>
<protein>
    <recommendedName>
        <fullName evidence="8">Major facilitator superfamily (MFS) profile domain-containing protein</fullName>
    </recommendedName>
</protein>
<feature type="transmembrane region" description="Helical" evidence="7">
    <location>
        <begin position="293"/>
        <end position="318"/>
    </location>
</feature>
<dbReference type="EMBL" id="BMRG01000004">
    <property type="protein sequence ID" value="GGP53370.1"/>
    <property type="molecule type" value="Genomic_DNA"/>
</dbReference>
<evidence type="ECO:0000259" key="8">
    <source>
        <dbReference type="PROSITE" id="PS50850"/>
    </source>
</evidence>
<comment type="subcellular location">
    <subcellularLocation>
        <location evidence="1">Cell membrane</location>
        <topology evidence="1">Multi-pass membrane protein</topology>
    </subcellularLocation>
</comment>
<feature type="transmembrane region" description="Helical" evidence="7">
    <location>
        <begin position="133"/>
        <end position="154"/>
    </location>
</feature>
<feature type="transmembrane region" description="Helical" evidence="7">
    <location>
        <begin position="198"/>
        <end position="217"/>
    </location>
</feature>
<reference evidence="9" key="1">
    <citation type="journal article" date="2014" name="Int. J. Syst. Evol. Microbiol.">
        <title>Complete genome sequence of Corynebacterium casei LMG S-19264T (=DSM 44701T), isolated from a smear-ripened cheese.</title>
        <authorList>
            <consortium name="US DOE Joint Genome Institute (JGI-PGF)"/>
            <person name="Walter F."/>
            <person name="Albersmeier A."/>
            <person name="Kalinowski J."/>
            <person name="Ruckert C."/>
        </authorList>
    </citation>
    <scope>NUCLEOTIDE SEQUENCE</scope>
    <source>
        <strain evidence="9">JCM 3313</strain>
    </source>
</reference>
<feature type="transmembrane region" description="Helical" evidence="7">
    <location>
        <begin position="44"/>
        <end position="64"/>
    </location>
</feature>
<evidence type="ECO:0000256" key="3">
    <source>
        <dbReference type="ARBA" id="ARBA00022448"/>
    </source>
</evidence>
<dbReference type="PANTHER" id="PTHR23514:SF3">
    <property type="entry name" value="BYPASS OF STOP CODON PROTEIN 6"/>
    <property type="match status" value="1"/>
</dbReference>
<feature type="transmembrane region" description="Helical" evidence="7">
    <location>
        <begin position="325"/>
        <end position="343"/>
    </location>
</feature>
<keyword evidence="5 7" id="KW-1133">Transmembrane helix</keyword>
<dbReference type="InterPro" id="IPR036259">
    <property type="entry name" value="MFS_trans_sf"/>
</dbReference>
<keyword evidence="6 7" id="KW-0472">Membrane</keyword>